<evidence type="ECO:0000256" key="1">
    <source>
        <dbReference type="ARBA" id="ARBA00008136"/>
    </source>
</evidence>
<keyword evidence="5" id="KW-0190">Covalent protein-DNA linkage</keyword>
<comment type="caution">
    <text evidence="9">The sequence shown here is derived from an EMBL/GenBank/DDBJ whole genome shotgun (WGS) entry which is preliminary data.</text>
</comment>
<comment type="similarity">
    <text evidence="1 8">Belongs to the SOS response-associated peptidase family.</text>
</comment>
<dbReference type="AlphaFoldDB" id="A0A2N3KJ27"/>
<dbReference type="OrthoDB" id="9782620at2"/>
<evidence type="ECO:0000256" key="4">
    <source>
        <dbReference type="ARBA" id="ARBA00022801"/>
    </source>
</evidence>
<evidence type="ECO:0000256" key="3">
    <source>
        <dbReference type="ARBA" id="ARBA00022763"/>
    </source>
</evidence>
<dbReference type="EMBL" id="NWTK01000017">
    <property type="protein sequence ID" value="PKR50473.1"/>
    <property type="molecule type" value="Genomic_DNA"/>
</dbReference>
<keyword evidence="3" id="KW-0227">DNA damage</keyword>
<protein>
    <recommendedName>
        <fullName evidence="8">Abasic site processing protein</fullName>
        <ecNumber evidence="8">3.4.-.-</ecNumber>
    </recommendedName>
</protein>
<evidence type="ECO:0000256" key="5">
    <source>
        <dbReference type="ARBA" id="ARBA00023124"/>
    </source>
</evidence>
<evidence type="ECO:0000313" key="9">
    <source>
        <dbReference type="EMBL" id="PKR50473.1"/>
    </source>
</evidence>
<dbReference type="EC" id="3.4.-.-" evidence="8"/>
<dbReference type="PANTHER" id="PTHR13604">
    <property type="entry name" value="DC12-RELATED"/>
    <property type="match status" value="1"/>
</dbReference>
<dbReference type="GO" id="GO:0008233">
    <property type="term" value="F:peptidase activity"/>
    <property type="evidence" value="ECO:0007669"/>
    <property type="project" value="UniProtKB-KW"/>
</dbReference>
<dbReference type="GO" id="GO:0006508">
    <property type="term" value="P:proteolysis"/>
    <property type="evidence" value="ECO:0007669"/>
    <property type="project" value="UniProtKB-KW"/>
</dbReference>
<reference evidence="9 10" key="1">
    <citation type="submission" date="2017-09" db="EMBL/GenBank/DDBJ databases">
        <title>Biodiversity and function of Thalassospira species in the particle-attached aromatic-hydrocarbon-degrading consortia from the surface seawater of the South China Sea.</title>
        <authorList>
            <person name="Dong C."/>
            <person name="Liu R."/>
            <person name="Shao Z."/>
        </authorList>
    </citation>
    <scope>NUCLEOTIDE SEQUENCE [LARGE SCALE GENOMIC DNA]</scope>
    <source>
        <strain evidence="9 10">CSC1P2</strain>
    </source>
</reference>
<dbReference type="GO" id="GO:0016829">
    <property type="term" value="F:lyase activity"/>
    <property type="evidence" value="ECO:0007669"/>
    <property type="project" value="UniProtKB-KW"/>
</dbReference>
<dbReference type="GO" id="GO:0003697">
    <property type="term" value="F:single-stranded DNA binding"/>
    <property type="evidence" value="ECO:0007669"/>
    <property type="project" value="InterPro"/>
</dbReference>
<evidence type="ECO:0000256" key="8">
    <source>
        <dbReference type="RuleBase" id="RU364100"/>
    </source>
</evidence>
<sequence>MCGRYSHDLTWAEIHQLSGLAFPVPLDDPEPNFNTAPTHQVPVVLTDQRHIWGEYARWDFIPPWFSADLTEKRFSTFNARSEDLLERKAYRGSAVRHRCLIPIRSFYEWDRQNPKDKRPYAIGVRGDSGFSPALVAGVWSHWRGTSKAVETEFFTVSMLTRAAGPHMARIHNREPAILTNEEIGSWLNSPLEYALKQLRAPFPSQLLAAWPVSTDVNKVTNTGRKLMEPIGNALF</sequence>
<keyword evidence="7" id="KW-0456">Lyase</keyword>
<evidence type="ECO:0000256" key="7">
    <source>
        <dbReference type="ARBA" id="ARBA00023239"/>
    </source>
</evidence>
<name>A0A2N3KJ27_9PROT</name>
<dbReference type="SUPFAM" id="SSF143081">
    <property type="entry name" value="BB1717-like"/>
    <property type="match status" value="1"/>
</dbReference>
<proteinExistence type="inferred from homology"/>
<dbReference type="PANTHER" id="PTHR13604:SF0">
    <property type="entry name" value="ABASIC SITE PROCESSING PROTEIN HMCES"/>
    <property type="match status" value="1"/>
</dbReference>
<keyword evidence="2 8" id="KW-0645">Protease</keyword>
<evidence type="ECO:0000256" key="6">
    <source>
        <dbReference type="ARBA" id="ARBA00023125"/>
    </source>
</evidence>
<dbReference type="GO" id="GO:0106300">
    <property type="term" value="P:protein-DNA covalent cross-linking repair"/>
    <property type="evidence" value="ECO:0007669"/>
    <property type="project" value="InterPro"/>
</dbReference>
<dbReference type="InterPro" id="IPR003738">
    <property type="entry name" value="SRAP"/>
</dbReference>
<organism evidence="9 10">
    <name type="scientific">Thalassospira marina</name>
    <dbReference type="NCBI Taxonomy" id="2048283"/>
    <lineage>
        <taxon>Bacteria</taxon>
        <taxon>Pseudomonadati</taxon>
        <taxon>Pseudomonadota</taxon>
        <taxon>Alphaproteobacteria</taxon>
        <taxon>Rhodospirillales</taxon>
        <taxon>Thalassospiraceae</taxon>
        <taxon>Thalassospira</taxon>
    </lineage>
</organism>
<evidence type="ECO:0000256" key="2">
    <source>
        <dbReference type="ARBA" id="ARBA00022670"/>
    </source>
</evidence>
<dbReference type="RefSeq" id="WP_101270309.1">
    <property type="nucleotide sequence ID" value="NZ_NWTK01000017.1"/>
</dbReference>
<gene>
    <name evidence="9" type="ORF">COO20_21620</name>
</gene>
<evidence type="ECO:0000313" key="10">
    <source>
        <dbReference type="Proteomes" id="UP000233597"/>
    </source>
</evidence>
<dbReference type="Gene3D" id="3.90.1680.10">
    <property type="entry name" value="SOS response associated peptidase-like"/>
    <property type="match status" value="1"/>
</dbReference>
<keyword evidence="6" id="KW-0238">DNA-binding</keyword>
<dbReference type="Pfam" id="PF02586">
    <property type="entry name" value="SRAP"/>
    <property type="match status" value="1"/>
</dbReference>
<dbReference type="Proteomes" id="UP000233597">
    <property type="component" value="Unassembled WGS sequence"/>
</dbReference>
<dbReference type="InterPro" id="IPR036590">
    <property type="entry name" value="SRAP-like"/>
</dbReference>
<accession>A0A2N3KJ27</accession>
<keyword evidence="4 8" id="KW-0378">Hydrolase</keyword>